<evidence type="ECO:0000313" key="9">
    <source>
        <dbReference type="EMBL" id="OEJ82213.1"/>
    </source>
</evidence>
<comment type="subcellular location">
    <subcellularLocation>
        <location evidence="1">Chromosome</location>
    </subcellularLocation>
</comment>
<dbReference type="AlphaFoldDB" id="A0A1E5R6P1"/>
<dbReference type="GO" id="GO:0005634">
    <property type="term" value="C:nucleus"/>
    <property type="evidence" value="ECO:0007669"/>
    <property type="project" value="UniProtKB-UniRule"/>
</dbReference>
<reference evidence="10" key="1">
    <citation type="journal article" date="2016" name="Genome Announc.">
        <title>Genome sequences of three species of Hanseniaspora isolated from spontaneous wine fermentations.</title>
        <authorList>
            <person name="Sternes P.R."/>
            <person name="Lee D."/>
            <person name="Kutyna D.R."/>
            <person name="Borneman A.R."/>
        </authorList>
    </citation>
    <scope>NUCLEOTIDE SEQUENCE [LARGE SCALE GENOMIC DNA]</scope>
    <source>
        <strain evidence="10">AWRI3578</strain>
    </source>
</reference>
<dbReference type="SUPFAM" id="SSF47095">
    <property type="entry name" value="HMG-box"/>
    <property type="match status" value="1"/>
</dbReference>
<dbReference type="GO" id="GO:0008301">
    <property type="term" value="F:DNA binding, bending"/>
    <property type="evidence" value="ECO:0007669"/>
    <property type="project" value="UniProtKB-ARBA"/>
</dbReference>
<protein>
    <submittedName>
        <fullName evidence="9">Non-histone chromosomal protein 6</fullName>
    </submittedName>
</protein>
<dbReference type="GO" id="GO:0005694">
    <property type="term" value="C:chromosome"/>
    <property type="evidence" value="ECO:0007669"/>
    <property type="project" value="UniProtKB-SubCell"/>
</dbReference>
<evidence type="ECO:0000256" key="7">
    <source>
        <dbReference type="SAM" id="MobiDB-lite"/>
    </source>
</evidence>
<comment type="caution">
    <text evidence="9">The sequence shown here is derived from an EMBL/GenBank/DDBJ whole genome shotgun (WGS) entry which is preliminary data.</text>
</comment>
<dbReference type="PROSITE" id="PS50118">
    <property type="entry name" value="HMG_BOX_2"/>
    <property type="match status" value="1"/>
</dbReference>
<feature type="DNA-binding region" description="HMG box" evidence="6">
    <location>
        <begin position="28"/>
        <end position="96"/>
    </location>
</feature>
<accession>A0A1E5R6P1</accession>
<gene>
    <name evidence="9" type="ORF">AWRI3578_g3411</name>
</gene>
<dbReference type="Proteomes" id="UP000095605">
    <property type="component" value="Unassembled WGS sequence"/>
</dbReference>
<organism evidence="9 10">
    <name type="scientific">Hanseniaspora opuntiae</name>
    <dbReference type="NCBI Taxonomy" id="211096"/>
    <lineage>
        <taxon>Eukaryota</taxon>
        <taxon>Fungi</taxon>
        <taxon>Dikarya</taxon>
        <taxon>Ascomycota</taxon>
        <taxon>Saccharomycotina</taxon>
        <taxon>Saccharomycetes</taxon>
        <taxon>Saccharomycodales</taxon>
        <taxon>Saccharomycodaceae</taxon>
        <taxon>Hanseniaspora</taxon>
    </lineage>
</organism>
<dbReference type="OrthoDB" id="1919336at2759"/>
<feature type="region of interest" description="Disordered" evidence="7">
    <location>
        <begin position="1"/>
        <end position="31"/>
    </location>
</feature>
<dbReference type="FunFam" id="1.10.30.10:FF:000016">
    <property type="entry name" value="FACT complex subunit SSRP1"/>
    <property type="match status" value="1"/>
</dbReference>
<evidence type="ECO:0000256" key="4">
    <source>
        <dbReference type="ARBA" id="ARBA00023242"/>
    </source>
</evidence>
<evidence type="ECO:0000256" key="2">
    <source>
        <dbReference type="ARBA" id="ARBA00022454"/>
    </source>
</evidence>
<dbReference type="GO" id="GO:0006366">
    <property type="term" value="P:transcription by RNA polymerase II"/>
    <property type="evidence" value="ECO:0007669"/>
    <property type="project" value="UniProtKB-ARBA"/>
</dbReference>
<dbReference type="InterPro" id="IPR050342">
    <property type="entry name" value="HMGB"/>
</dbReference>
<evidence type="ECO:0000256" key="6">
    <source>
        <dbReference type="PROSITE-ProRule" id="PRU00267"/>
    </source>
</evidence>
<feature type="domain" description="HMG box" evidence="8">
    <location>
        <begin position="28"/>
        <end position="96"/>
    </location>
</feature>
<dbReference type="Pfam" id="PF00505">
    <property type="entry name" value="HMG_box"/>
    <property type="match status" value="1"/>
</dbReference>
<dbReference type="PANTHER" id="PTHR48112">
    <property type="entry name" value="HIGH MOBILITY GROUP PROTEIN DSP1"/>
    <property type="match status" value="1"/>
</dbReference>
<name>A0A1E5R6P1_9ASCO</name>
<keyword evidence="10" id="KW-1185">Reference proteome</keyword>
<feature type="compositionally biased region" description="Basic residues" evidence="7">
    <location>
        <begin position="13"/>
        <end position="23"/>
    </location>
</feature>
<keyword evidence="2" id="KW-0158">Chromosome</keyword>
<comment type="similarity">
    <text evidence="5">Belongs to the NHP6 family.</text>
</comment>
<dbReference type="PANTHER" id="PTHR48112:SF22">
    <property type="entry name" value="MITOCHONDRIAL TRANSCRIPTION FACTOR A, ISOFORM B"/>
    <property type="match status" value="1"/>
</dbReference>
<dbReference type="GO" id="GO:0070898">
    <property type="term" value="P:RNA polymerase III preinitiation complex assembly"/>
    <property type="evidence" value="ECO:0007669"/>
    <property type="project" value="UniProtKB-ARBA"/>
</dbReference>
<evidence type="ECO:0000259" key="8">
    <source>
        <dbReference type="PROSITE" id="PS50118"/>
    </source>
</evidence>
<dbReference type="InterPro" id="IPR009071">
    <property type="entry name" value="HMG_box_dom"/>
</dbReference>
<dbReference type="GO" id="GO:0001195">
    <property type="term" value="P:maintenance of transcriptional fidelity during transcription elongation by RNA polymerase III"/>
    <property type="evidence" value="ECO:0007669"/>
    <property type="project" value="UniProtKB-ARBA"/>
</dbReference>
<dbReference type="SMART" id="SM00398">
    <property type="entry name" value="HMG"/>
    <property type="match status" value="1"/>
</dbReference>
<proteinExistence type="inferred from homology"/>
<evidence type="ECO:0000313" key="10">
    <source>
        <dbReference type="Proteomes" id="UP000095605"/>
    </source>
</evidence>
<evidence type="ECO:0000256" key="5">
    <source>
        <dbReference type="ARBA" id="ARBA00043963"/>
    </source>
</evidence>
<evidence type="ECO:0000256" key="1">
    <source>
        <dbReference type="ARBA" id="ARBA00004286"/>
    </source>
</evidence>
<keyword evidence="4 6" id="KW-0539">Nucleus</keyword>
<keyword evidence="3 6" id="KW-0238">DNA-binding</keyword>
<dbReference type="InterPro" id="IPR036910">
    <property type="entry name" value="HMG_box_dom_sf"/>
</dbReference>
<dbReference type="Gene3D" id="1.10.30.10">
    <property type="entry name" value="High mobility group box domain"/>
    <property type="match status" value="1"/>
</dbReference>
<dbReference type="CDD" id="cd01390">
    <property type="entry name" value="HMG-box_NHP6-like"/>
    <property type="match status" value="1"/>
</dbReference>
<dbReference type="EMBL" id="LPNL01000008">
    <property type="protein sequence ID" value="OEJ82213.1"/>
    <property type="molecule type" value="Genomic_DNA"/>
</dbReference>
<sequence length="99" mass="11495">MSDHQIPTAQPVKVKKLKQKKKKDPNAPKRGLSAYMIYANENRDRVRAENEGITFGQVGKKLGEEWKALTEEQKQKYKDLAEVEKKRYESEKALYLATK</sequence>
<evidence type="ECO:0000256" key="3">
    <source>
        <dbReference type="ARBA" id="ARBA00023125"/>
    </source>
</evidence>